<evidence type="ECO:0000313" key="2">
    <source>
        <dbReference type="Proteomes" id="UP000789739"/>
    </source>
</evidence>
<sequence length="43" mass="5165">IEKAILDILRAGIYYRKPKNKGFMSWYKKQLEELRGSEDPEIH</sequence>
<protein>
    <submittedName>
        <fullName evidence="1">9178_t:CDS:1</fullName>
    </submittedName>
</protein>
<feature type="non-terminal residue" evidence="1">
    <location>
        <position position="1"/>
    </location>
</feature>
<gene>
    <name evidence="1" type="ORF">PBRASI_LOCUS11323</name>
</gene>
<dbReference type="EMBL" id="CAJVPI010005032">
    <property type="protein sequence ID" value="CAG8671412.1"/>
    <property type="molecule type" value="Genomic_DNA"/>
</dbReference>
<dbReference type="Proteomes" id="UP000789739">
    <property type="component" value="Unassembled WGS sequence"/>
</dbReference>
<feature type="non-terminal residue" evidence="1">
    <location>
        <position position="43"/>
    </location>
</feature>
<organism evidence="1 2">
    <name type="scientific">Paraglomus brasilianum</name>
    <dbReference type="NCBI Taxonomy" id="144538"/>
    <lineage>
        <taxon>Eukaryota</taxon>
        <taxon>Fungi</taxon>
        <taxon>Fungi incertae sedis</taxon>
        <taxon>Mucoromycota</taxon>
        <taxon>Glomeromycotina</taxon>
        <taxon>Glomeromycetes</taxon>
        <taxon>Paraglomerales</taxon>
        <taxon>Paraglomeraceae</taxon>
        <taxon>Paraglomus</taxon>
    </lineage>
</organism>
<dbReference type="OrthoDB" id="2404643at2759"/>
<comment type="caution">
    <text evidence="1">The sequence shown here is derived from an EMBL/GenBank/DDBJ whole genome shotgun (WGS) entry which is preliminary data.</text>
</comment>
<keyword evidence="2" id="KW-1185">Reference proteome</keyword>
<reference evidence="1" key="1">
    <citation type="submission" date="2021-06" db="EMBL/GenBank/DDBJ databases">
        <authorList>
            <person name="Kallberg Y."/>
            <person name="Tangrot J."/>
            <person name="Rosling A."/>
        </authorList>
    </citation>
    <scope>NUCLEOTIDE SEQUENCE</scope>
    <source>
        <strain evidence="1">BR232B</strain>
    </source>
</reference>
<dbReference type="AlphaFoldDB" id="A0A9N9HBC2"/>
<name>A0A9N9HBC2_9GLOM</name>
<proteinExistence type="predicted"/>
<accession>A0A9N9HBC2</accession>
<evidence type="ECO:0000313" key="1">
    <source>
        <dbReference type="EMBL" id="CAG8671412.1"/>
    </source>
</evidence>